<accession>A0ABV9V915</accession>
<organism evidence="2 3">
    <name type="scientific">Streptomyces atroolivaceus</name>
    <dbReference type="NCBI Taxonomy" id="66869"/>
    <lineage>
        <taxon>Bacteria</taxon>
        <taxon>Bacillati</taxon>
        <taxon>Actinomycetota</taxon>
        <taxon>Actinomycetes</taxon>
        <taxon>Kitasatosporales</taxon>
        <taxon>Streptomycetaceae</taxon>
        <taxon>Streptomyces</taxon>
    </lineage>
</organism>
<dbReference type="PROSITE" id="PS51819">
    <property type="entry name" value="VOC"/>
    <property type="match status" value="1"/>
</dbReference>
<dbReference type="RefSeq" id="WP_033296508.1">
    <property type="nucleotide sequence ID" value="NZ_CAKMXI010000003.1"/>
</dbReference>
<dbReference type="EMBL" id="JBHSJE010000004">
    <property type="protein sequence ID" value="MFC4980455.1"/>
    <property type="molecule type" value="Genomic_DNA"/>
</dbReference>
<dbReference type="InterPro" id="IPR029068">
    <property type="entry name" value="Glyas_Bleomycin-R_OHBP_Dase"/>
</dbReference>
<dbReference type="InterPro" id="IPR041581">
    <property type="entry name" value="Glyoxalase_6"/>
</dbReference>
<evidence type="ECO:0000313" key="3">
    <source>
        <dbReference type="Proteomes" id="UP001595908"/>
    </source>
</evidence>
<protein>
    <submittedName>
        <fullName evidence="2">VOC family protein</fullName>
    </submittedName>
</protein>
<proteinExistence type="predicted"/>
<dbReference type="Gene3D" id="3.10.180.10">
    <property type="entry name" value="2,3-Dihydroxybiphenyl 1,2-Dioxygenase, domain 1"/>
    <property type="match status" value="1"/>
</dbReference>
<dbReference type="Proteomes" id="UP001595908">
    <property type="component" value="Unassembled WGS sequence"/>
</dbReference>
<dbReference type="CDD" id="cd06587">
    <property type="entry name" value="VOC"/>
    <property type="match status" value="1"/>
</dbReference>
<feature type="domain" description="VOC" evidence="1">
    <location>
        <begin position="2"/>
        <end position="112"/>
    </location>
</feature>
<comment type="caution">
    <text evidence="2">The sequence shown here is derived from an EMBL/GenBank/DDBJ whole genome shotgun (WGS) entry which is preliminary data.</text>
</comment>
<dbReference type="GeneID" id="31230906"/>
<keyword evidence="3" id="KW-1185">Reference proteome</keyword>
<evidence type="ECO:0000259" key="1">
    <source>
        <dbReference type="PROSITE" id="PS51819"/>
    </source>
</evidence>
<reference evidence="3" key="1">
    <citation type="journal article" date="2019" name="Int. J. Syst. Evol. Microbiol.">
        <title>The Global Catalogue of Microorganisms (GCM) 10K type strain sequencing project: providing services to taxonomists for standard genome sequencing and annotation.</title>
        <authorList>
            <consortium name="The Broad Institute Genomics Platform"/>
            <consortium name="The Broad Institute Genome Sequencing Center for Infectious Disease"/>
            <person name="Wu L."/>
            <person name="Ma J."/>
        </authorList>
    </citation>
    <scope>NUCLEOTIDE SEQUENCE [LARGE SCALE GENOMIC DNA]</scope>
    <source>
        <strain evidence="3">ICMP 257</strain>
    </source>
</reference>
<gene>
    <name evidence="2" type="ORF">ACFPL4_19215</name>
</gene>
<evidence type="ECO:0000313" key="2">
    <source>
        <dbReference type="EMBL" id="MFC4980455.1"/>
    </source>
</evidence>
<name>A0ABV9V915_STRAZ</name>
<dbReference type="Pfam" id="PF18029">
    <property type="entry name" value="Glyoxalase_6"/>
    <property type="match status" value="1"/>
</dbReference>
<dbReference type="InterPro" id="IPR037523">
    <property type="entry name" value="VOC_core"/>
</dbReference>
<dbReference type="SUPFAM" id="SSF54593">
    <property type="entry name" value="Glyoxalase/Bleomycin resistance protein/Dihydroxybiphenyl dioxygenase"/>
    <property type="match status" value="1"/>
</dbReference>
<sequence length="116" mass="12418">MAFTHVLAVAPVMAIEPAVEWYERLLGRPADARPMDGLADWHISPYAWLQVFESPEQAGGTLVNLVVDDLDRALSELAGRGITAGGTEPGSQGVRFAAVHDPDGNRVTLIENPVEG</sequence>